<dbReference type="InterPro" id="IPR011042">
    <property type="entry name" value="6-blade_b-propeller_TolB-like"/>
</dbReference>
<evidence type="ECO:0000256" key="1">
    <source>
        <dbReference type="SAM" id="SignalP"/>
    </source>
</evidence>
<dbReference type="InterPro" id="IPR048031">
    <property type="entry name" value="ScyD/ScyE-like"/>
</dbReference>
<reference evidence="2 3" key="1">
    <citation type="submission" date="2020-06" db="EMBL/GenBank/DDBJ databases">
        <title>Dyadobacter sandarakinus sp. nov., isolated from the soil of the Arctic Yellow River Station.</title>
        <authorList>
            <person name="Zhang Y."/>
            <person name="Peng F."/>
        </authorList>
    </citation>
    <scope>NUCLEOTIDE SEQUENCE [LARGE SCALE GENOMIC DNA]</scope>
    <source>
        <strain evidence="2 3">Q3-56</strain>
    </source>
</reference>
<proteinExistence type="predicted"/>
<feature type="signal peptide" evidence="1">
    <location>
        <begin position="1"/>
        <end position="21"/>
    </location>
</feature>
<dbReference type="SUPFAM" id="SSF63829">
    <property type="entry name" value="Calcium-dependent phosphotriesterase"/>
    <property type="match status" value="1"/>
</dbReference>
<dbReference type="PROSITE" id="PS51257">
    <property type="entry name" value="PROKAR_LIPOPROTEIN"/>
    <property type="match status" value="1"/>
</dbReference>
<dbReference type="NCBIfam" id="NF033206">
    <property type="entry name" value="ScyE_fam"/>
    <property type="match status" value="1"/>
</dbReference>
<sequence>MKKSFLLSFAACLFFTAGFFACTDHEIPTTDPVQFAVTTQDTTLRAPIGLAADDRGNLWIAEIGTGNNDGAVVMITPSGQKKTVISGFNSTAGPESNEGLSHLLYDNGKLYIVHGIDGKIFVANVAGYQFSDPQIALSSLEVREYGQQIRDLNLTDPVNSNLFALTPGPDGHIYLTDAGANAIFRRDKTTGDLSLFAKLPKLGANVDAVPTGIVYDGNKFLVSTLSGAPFISGNAKIFAITSDGTVSVYKEGFTTLTHIALSPGGKPLVTKFADFAIPDGFKPFSGGVLDENGTVLAGGLMMPTDIKRTGDRQYHVISYALGHLYKLTY</sequence>
<dbReference type="RefSeq" id="WP_204660615.1">
    <property type="nucleotide sequence ID" value="NZ_CP056775.1"/>
</dbReference>
<evidence type="ECO:0000313" key="3">
    <source>
        <dbReference type="Proteomes" id="UP000612680"/>
    </source>
</evidence>
<organism evidence="2 3">
    <name type="scientific">Dyadobacter sandarakinus</name>
    <dbReference type="NCBI Taxonomy" id="2747268"/>
    <lineage>
        <taxon>Bacteria</taxon>
        <taxon>Pseudomonadati</taxon>
        <taxon>Bacteroidota</taxon>
        <taxon>Cytophagia</taxon>
        <taxon>Cytophagales</taxon>
        <taxon>Spirosomataceae</taxon>
        <taxon>Dyadobacter</taxon>
    </lineage>
</organism>
<protein>
    <submittedName>
        <fullName evidence="2">ScyD/ScyE family protein</fullName>
    </submittedName>
</protein>
<gene>
    <name evidence="2" type="ORF">HWI92_02425</name>
</gene>
<keyword evidence="3" id="KW-1185">Reference proteome</keyword>
<name>A0ABX7I1A7_9BACT</name>
<dbReference type="Proteomes" id="UP000612680">
    <property type="component" value="Chromosome"/>
</dbReference>
<dbReference type="Gene3D" id="2.120.10.30">
    <property type="entry name" value="TolB, C-terminal domain"/>
    <property type="match status" value="1"/>
</dbReference>
<feature type="chain" id="PRO_5045147805" evidence="1">
    <location>
        <begin position="22"/>
        <end position="329"/>
    </location>
</feature>
<keyword evidence="1" id="KW-0732">Signal</keyword>
<dbReference type="EMBL" id="CP056775">
    <property type="protein sequence ID" value="QRQ99851.1"/>
    <property type="molecule type" value="Genomic_DNA"/>
</dbReference>
<evidence type="ECO:0000313" key="2">
    <source>
        <dbReference type="EMBL" id="QRQ99851.1"/>
    </source>
</evidence>
<accession>A0ABX7I1A7</accession>